<dbReference type="Pfam" id="PF25140">
    <property type="entry name" value="PGAP1_TMD"/>
    <property type="match status" value="1"/>
</dbReference>
<comment type="function">
    <text evidence="10">Involved in inositol deacylation of GPI-anchored proteins which plays important roles in the quality control and ER-associated degradation of GPI-anchored proteins.</text>
</comment>
<proteinExistence type="inferred from homology"/>
<evidence type="ECO:0000313" key="14">
    <source>
        <dbReference type="Proteomes" id="UP000307173"/>
    </source>
</evidence>
<keyword evidence="3 10" id="KW-0813">Transport</keyword>
<comment type="subcellular location">
    <subcellularLocation>
        <location evidence="1">Endoplasmic reticulum membrane</location>
        <topology evidence="1">Multi-pass membrane protein</topology>
    </subcellularLocation>
</comment>
<dbReference type="Pfam" id="PF07819">
    <property type="entry name" value="PGAP1"/>
    <property type="match status" value="1"/>
</dbReference>
<evidence type="ECO:0000313" key="13">
    <source>
        <dbReference type="EMBL" id="TID30116.1"/>
    </source>
</evidence>
<evidence type="ECO:0000256" key="1">
    <source>
        <dbReference type="ARBA" id="ARBA00004477"/>
    </source>
</evidence>
<dbReference type="SUPFAM" id="SSF53474">
    <property type="entry name" value="alpha/beta-Hydrolases"/>
    <property type="match status" value="1"/>
</dbReference>
<keyword evidence="6 10" id="KW-0256">Endoplasmic reticulum</keyword>
<evidence type="ECO:0000256" key="5">
    <source>
        <dbReference type="ARBA" id="ARBA00022801"/>
    </source>
</evidence>
<dbReference type="GO" id="GO:0015031">
    <property type="term" value="P:protein transport"/>
    <property type="evidence" value="ECO:0007669"/>
    <property type="project" value="UniProtKB-KW"/>
</dbReference>
<gene>
    <name evidence="13" type="ORF">CANINC_001278</name>
</gene>
<dbReference type="AlphaFoldDB" id="A0A4T0X3Y8"/>
<name>A0A4T0X3Y8_9ASCO</name>
<dbReference type="InterPro" id="IPR056824">
    <property type="entry name" value="PGAP1_TMD"/>
</dbReference>
<dbReference type="OrthoDB" id="348976at2759"/>
<accession>A0A4T0X3Y8</accession>
<keyword evidence="7 10" id="KW-0653">Protein transport</keyword>
<feature type="transmembrane region" description="Helical" evidence="10">
    <location>
        <begin position="970"/>
        <end position="988"/>
    </location>
</feature>
<feature type="transmembrane region" description="Helical" evidence="10">
    <location>
        <begin position="703"/>
        <end position="724"/>
    </location>
</feature>
<evidence type="ECO:0000259" key="11">
    <source>
        <dbReference type="Pfam" id="PF07819"/>
    </source>
</evidence>
<dbReference type="InterPro" id="IPR039529">
    <property type="entry name" value="PGAP1/BST1"/>
</dbReference>
<feature type="transmembrane region" description="Helical" evidence="10">
    <location>
        <begin position="745"/>
        <end position="762"/>
    </location>
</feature>
<dbReference type="EMBL" id="SELW01000193">
    <property type="protein sequence ID" value="TID30116.1"/>
    <property type="molecule type" value="Genomic_DNA"/>
</dbReference>
<feature type="transmembrane region" description="Helical" evidence="10">
    <location>
        <begin position="20"/>
        <end position="42"/>
    </location>
</feature>
<evidence type="ECO:0000259" key="12">
    <source>
        <dbReference type="Pfam" id="PF25140"/>
    </source>
</evidence>
<feature type="domain" description="GPI inositol-deacylase transmembrane" evidence="12">
    <location>
        <begin position="708"/>
        <end position="1041"/>
    </location>
</feature>
<feature type="transmembrane region" description="Helical" evidence="10">
    <location>
        <begin position="808"/>
        <end position="838"/>
    </location>
</feature>
<reference evidence="13 14" key="1">
    <citation type="journal article" date="2019" name="Front. Genet.">
        <title>Whole-Genome Sequencing of the Opportunistic Yeast Pathogen Candida inconspicua Uncovers Its Hybrid Origin.</title>
        <authorList>
            <person name="Mixao V."/>
            <person name="Hansen A.P."/>
            <person name="Saus E."/>
            <person name="Boekhout T."/>
            <person name="Lass-Florl C."/>
            <person name="Gabaldon T."/>
        </authorList>
    </citation>
    <scope>NUCLEOTIDE SEQUENCE [LARGE SCALE GENOMIC DNA]</scope>
    <source>
        <strain evidence="13 14">CBS 180</strain>
    </source>
</reference>
<dbReference type="Gene3D" id="3.40.50.1820">
    <property type="entry name" value="alpha/beta hydrolase"/>
    <property type="match status" value="1"/>
</dbReference>
<keyword evidence="8 10" id="KW-1133">Transmembrane helix</keyword>
<evidence type="ECO:0000256" key="8">
    <source>
        <dbReference type="ARBA" id="ARBA00022989"/>
    </source>
</evidence>
<organism evidence="13 14">
    <name type="scientific">Pichia inconspicua</name>
    <dbReference type="NCBI Taxonomy" id="52247"/>
    <lineage>
        <taxon>Eukaryota</taxon>
        <taxon>Fungi</taxon>
        <taxon>Dikarya</taxon>
        <taxon>Ascomycota</taxon>
        <taxon>Saccharomycotina</taxon>
        <taxon>Pichiomycetes</taxon>
        <taxon>Pichiales</taxon>
        <taxon>Pichiaceae</taxon>
        <taxon>Pichia</taxon>
    </lineage>
</organism>
<dbReference type="InterPro" id="IPR029058">
    <property type="entry name" value="AB_hydrolase_fold"/>
</dbReference>
<keyword evidence="5 10" id="KW-0378">Hydrolase</keyword>
<evidence type="ECO:0000256" key="4">
    <source>
        <dbReference type="ARBA" id="ARBA00022692"/>
    </source>
</evidence>
<comment type="similarity">
    <text evidence="2 10">Belongs to the GPI inositol-deacylase family.</text>
</comment>
<evidence type="ECO:0000256" key="9">
    <source>
        <dbReference type="ARBA" id="ARBA00023136"/>
    </source>
</evidence>
<evidence type="ECO:0000256" key="3">
    <source>
        <dbReference type="ARBA" id="ARBA00022448"/>
    </source>
</evidence>
<dbReference type="PANTHER" id="PTHR15495">
    <property type="entry name" value="NEGATIVE REGULATOR OF VESICLE FORMATION-RELATED"/>
    <property type="match status" value="1"/>
</dbReference>
<dbReference type="Proteomes" id="UP000307173">
    <property type="component" value="Unassembled WGS sequence"/>
</dbReference>
<keyword evidence="9 10" id="KW-0472">Membrane</keyword>
<dbReference type="EC" id="3.1.-.-" evidence="10"/>
<feature type="transmembrane region" description="Helical" evidence="10">
    <location>
        <begin position="1000"/>
        <end position="1018"/>
    </location>
</feature>
<evidence type="ECO:0000256" key="7">
    <source>
        <dbReference type="ARBA" id="ARBA00022927"/>
    </source>
</evidence>
<dbReference type="GO" id="GO:0005789">
    <property type="term" value="C:endoplasmic reticulum membrane"/>
    <property type="evidence" value="ECO:0007669"/>
    <property type="project" value="UniProtKB-SubCell"/>
</dbReference>
<dbReference type="STRING" id="52247.A0A4T0X3Y8"/>
<feature type="transmembrane region" description="Helical" evidence="10">
    <location>
        <begin position="1024"/>
        <end position="1043"/>
    </location>
</feature>
<dbReference type="InterPro" id="IPR012908">
    <property type="entry name" value="PGAP1-ab_dom-like"/>
</dbReference>
<dbReference type="GO" id="GO:0050185">
    <property type="term" value="F:phosphatidylinositol deacylase activity"/>
    <property type="evidence" value="ECO:0007669"/>
    <property type="project" value="TreeGrafter"/>
</dbReference>
<dbReference type="PANTHER" id="PTHR15495:SF7">
    <property type="entry name" value="GPI INOSITOL-DEACYLASE"/>
    <property type="match status" value="1"/>
</dbReference>
<dbReference type="GO" id="GO:0006505">
    <property type="term" value="P:GPI anchor metabolic process"/>
    <property type="evidence" value="ECO:0007669"/>
    <property type="project" value="TreeGrafter"/>
</dbReference>
<keyword evidence="4 10" id="KW-0812">Transmembrane</keyword>
<evidence type="ECO:0000256" key="10">
    <source>
        <dbReference type="RuleBase" id="RU365011"/>
    </source>
</evidence>
<keyword evidence="14" id="KW-1185">Reference proteome</keyword>
<evidence type="ECO:0000256" key="6">
    <source>
        <dbReference type="ARBA" id="ARBA00022824"/>
    </source>
</evidence>
<feature type="transmembrane region" description="Helical" evidence="10">
    <location>
        <begin position="934"/>
        <end position="958"/>
    </location>
</feature>
<dbReference type="GO" id="GO:0006888">
    <property type="term" value="P:endoplasmic reticulum to Golgi vesicle-mediated transport"/>
    <property type="evidence" value="ECO:0007669"/>
    <property type="project" value="TreeGrafter"/>
</dbReference>
<sequence length="1066" mass="121296">MKANKKRGIPLFNSPINNYVILFSSAFIGLITLFAIILSFLIPLQGADSPHCKGVYMSPAYAKVYAFDSTHTRFASKYSLYLYREQGKDIMPQNDSDEFILSGTPVLFIPGNARSYKQVRSLAAEAANQYYKDWELTKSLNPNVNSLDFFTADFNEDFTAFHGRTMLDQSEYLNEAVKFILSLYKGNPNIKTYPTSVILIGHSMGGMVARVMLSLPNYKEDSVNTIITLSTPHNTAPTTFDGDLLNVYKLTDDFWRNGFVSSNLENNSKVSEKLTKVSSRRLKNVSLLSITGGTLDTTLPTDYTTLTGLIPKEHGLFVSTTGIPEVWTPIDHLAIVWCDQLRKVLVKTLLQMIDVNSPLQTYPLEKRMQIMENNLNSGFDKATDLLSKQDSPSLPIKLKIDLKQLKDSPNERFFQLPKSLLKRNAINSPPIHLFNIPKGESFKFNFISTLKPIDIQLLNKSPAPSLLLCKSIINSFSSSKSKTYEDIFDYKTEGTNKYAELECTNINNLTYIVPRSYHESKNVLHALELSSKALSSFDSVVLVESAIELDIKKDFVLADLELEQSSNVHIGDQSLWNLMTKNNEVALPAHRPIIVDIDIPAMKSSLLAYKIDVRFKKSNTEKFTPIISQTFKGETKWHLEFDENKPIIAVMNANSPYTPFIVNDPSNHGKFKLFSDSSSSEHLTDIYVSIDWFQSLKLMVLKYRLSIIGFPLFISLAIMVYQFIQYGKTGFYPSYGEGFAALMDYKIFGIVVLIFSFLSLLTSPESPFGKLLEILDPVGRNELKLMSQVEKAKVEVNLMFMSISESALWFYGTFMLFISLGLNFLLYNIVLLFLKVLIIISKHDIWKKIKVPAFDSLSTERKTISIITLLLLVLLYLPYQFAFVVCTLTQIFSTSYAFMKNDSLNAYSTSFISREEKKNDSLKKSNVIENYKNFNLSFTLLMLWLVPISVPVLIVWIHDISLKWRTPFSSHHNILAILPIILLIQIMNQGYMIPRPRGRANLFITKFVLIYFAIYSIIFGTRHLYFLHSFFNALCAWLLILLVQEWGSGNLEKNNINFSKHCSKLQ</sequence>
<feature type="domain" description="GPI inositol-deacylase PGAP1-like alpha/beta" evidence="11">
    <location>
        <begin position="101"/>
        <end position="352"/>
    </location>
</feature>
<comment type="caution">
    <text evidence="13">The sequence shown here is derived from an EMBL/GenBank/DDBJ whole genome shotgun (WGS) entry which is preliminary data.</text>
</comment>
<evidence type="ECO:0000256" key="2">
    <source>
        <dbReference type="ARBA" id="ARBA00006931"/>
    </source>
</evidence>
<protein>
    <recommendedName>
        <fullName evidence="10">GPI inositol-deacylase</fullName>
        <ecNumber evidence="10">3.1.-.-</ecNumber>
    </recommendedName>
</protein>